<dbReference type="InterPro" id="IPR036388">
    <property type="entry name" value="WH-like_DNA-bd_sf"/>
</dbReference>
<keyword evidence="3" id="KW-0159">Chromosome partition</keyword>
<dbReference type="InterPro" id="IPR036390">
    <property type="entry name" value="WH_DNA-bd_sf"/>
</dbReference>
<sequence length="165" mass="18440">MNELMAVEAALFSGGKALDATEVAEATGLSRNKALGALDSLVELYKTREGALEIVKLGHKYALQLKTEAVEYGRRLAPQEIPSYLLRTLALIAHEQPMLQKELKRKLGDKVYEHVGELVELGMIQRDRKGRSFELNVTPAFMEYFGINADNQNELKSYLEQALTS</sequence>
<evidence type="ECO:0000256" key="3">
    <source>
        <dbReference type="ARBA" id="ARBA00022829"/>
    </source>
</evidence>
<dbReference type="SUPFAM" id="SSF46785">
    <property type="entry name" value="Winged helix' DNA-binding domain"/>
    <property type="match status" value="2"/>
</dbReference>
<dbReference type="Pfam" id="PF04079">
    <property type="entry name" value="SMC_ScpB"/>
    <property type="match status" value="1"/>
</dbReference>
<name>A0A1J5TK00_9ARCH</name>
<dbReference type="PANTHER" id="PTHR34298">
    <property type="entry name" value="SEGREGATION AND CONDENSATION PROTEIN B"/>
    <property type="match status" value="1"/>
</dbReference>
<keyword evidence="2" id="KW-0132">Cell division</keyword>
<dbReference type="AlphaFoldDB" id="A0A1J5TK00"/>
<evidence type="ECO:0000256" key="2">
    <source>
        <dbReference type="ARBA" id="ARBA00022618"/>
    </source>
</evidence>
<dbReference type="EMBL" id="MIYU01000013">
    <property type="protein sequence ID" value="OIR16496.1"/>
    <property type="molecule type" value="Genomic_DNA"/>
</dbReference>
<keyword evidence="4" id="KW-0131">Cell cycle</keyword>
<organism evidence="5 6">
    <name type="scientific">Marine Group III euryarchaeote CG-Bathy1</name>
    <dbReference type="NCBI Taxonomy" id="1889001"/>
    <lineage>
        <taxon>Archaea</taxon>
        <taxon>Methanobacteriati</taxon>
        <taxon>Thermoplasmatota</taxon>
        <taxon>Thermoplasmata</taxon>
        <taxon>Candidatus Thermoprofundales</taxon>
    </lineage>
</organism>
<evidence type="ECO:0000313" key="5">
    <source>
        <dbReference type="EMBL" id="OIR16496.1"/>
    </source>
</evidence>
<proteinExistence type="predicted"/>
<protein>
    <submittedName>
        <fullName evidence="5">SMC-Scp complex subunit ScpB</fullName>
    </submittedName>
</protein>
<evidence type="ECO:0000256" key="1">
    <source>
        <dbReference type="ARBA" id="ARBA00022490"/>
    </source>
</evidence>
<evidence type="ECO:0000313" key="6">
    <source>
        <dbReference type="Proteomes" id="UP000183815"/>
    </source>
</evidence>
<dbReference type="Gene3D" id="1.10.10.10">
    <property type="entry name" value="Winged helix-like DNA-binding domain superfamily/Winged helix DNA-binding domain"/>
    <property type="match status" value="2"/>
</dbReference>
<comment type="caution">
    <text evidence="5">The sequence shown here is derived from an EMBL/GenBank/DDBJ whole genome shotgun (WGS) entry which is preliminary data.</text>
</comment>
<dbReference type="InterPro" id="IPR005234">
    <property type="entry name" value="ScpB_csome_segregation"/>
</dbReference>
<dbReference type="NCBIfam" id="TIGR00281">
    <property type="entry name" value="SMC-Scp complex subunit ScpB"/>
    <property type="match status" value="1"/>
</dbReference>
<evidence type="ECO:0000256" key="4">
    <source>
        <dbReference type="ARBA" id="ARBA00023306"/>
    </source>
</evidence>
<dbReference type="Proteomes" id="UP000183815">
    <property type="component" value="Unassembled WGS sequence"/>
</dbReference>
<dbReference type="PANTHER" id="PTHR34298:SF2">
    <property type="entry name" value="SEGREGATION AND CONDENSATION PROTEIN B"/>
    <property type="match status" value="1"/>
</dbReference>
<reference evidence="5 6" key="1">
    <citation type="submission" date="2016-08" db="EMBL/GenBank/DDBJ databases">
        <title>New Insights into Marine Group III Euryarchaeota, from dark to light.</title>
        <authorList>
            <person name="Haro-Moreno J.M."/>
            <person name="Rodriguez-Valera F."/>
            <person name="Lopez-Garcia P."/>
            <person name="Moreira D."/>
            <person name="Martin-Cuadrado A.B."/>
        </authorList>
    </citation>
    <scope>NUCLEOTIDE SEQUENCE [LARGE SCALE GENOMIC DNA]</scope>
    <source>
        <strain evidence="5">CG-Bathy1</strain>
    </source>
</reference>
<dbReference type="GO" id="GO:0051301">
    <property type="term" value="P:cell division"/>
    <property type="evidence" value="ECO:0007669"/>
    <property type="project" value="UniProtKB-KW"/>
</dbReference>
<dbReference type="GO" id="GO:0051304">
    <property type="term" value="P:chromosome separation"/>
    <property type="evidence" value="ECO:0007669"/>
    <property type="project" value="InterPro"/>
</dbReference>
<gene>
    <name evidence="5" type="ORF">BEU04_04920</name>
</gene>
<keyword evidence="1" id="KW-0963">Cytoplasm</keyword>
<accession>A0A1J5TK00</accession>